<dbReference type="PROSITE" id="PS50977">
    <property type="entry name" value="HTH_TETR_2"/>
    <property type="match status" value="1"/>
</dbReference>
<organism evidence="4 5">
    <name type="scientific">Vibrio algarum</name>
    <dbReference type="NCBI Taxonomy" id="3020714"/>
    <lineage>
        <taxon>Bacteria</taxon>
        <taxon>Pseudomonadati</taxon>
        <taxon>Pseudomonadota</taxon>
        <taxon>Gammaproteobacteria</taxon>
        <taxon>Vibrionales</taxon>
        <taxon>Vibrionaceae</taxon>
        <taxon>Vibrio</taxon>
    </lineage>
</organism>
<evidence type="ECO:0000256" key="2">
    <source>
        <dbReference type="PROSITE-ProRule" id="PRU00335"/>
    </source>
</evidence>
<evidence type="ECO:0000313" key="5">
    <source>
        <dbReference type="Proteomes" id="UP001210678"/>
    </source>
</evidence>
<feature type="domain" description="HTH tetR-type" evidence="3">
    <location>
        <begin position="10"/>
        <end position="70"/>
    </location>
</feature>
<dbReference type="Pfam" id="PF00440">
    <property type="entry name" value="TetR_N"/>
    <property type="match status" value="1"/>
</dbReference>
<evidence type="ECO:0000313" key="4">
    <source>
        <dbReference type="EMBL" id="MDB1126214.1"/>
    </source>
</evidence>
<accession>A0ABT4YXA5</accession>
<dbReference type="InterPro" id="IPR009057">
    <property type="entry name" value="Homeodomain-like_sf"/>
</dbReference>
<evidence type="ECO:0000256" key="1">
    <source>
        <dbReference type="ARBA" id="ARBA00023125"/>
    </source>
</evidence>
<dbReference type="InterPro" id="IPR001647">
    <property type="entry name" value="HTH_TetR"/>
</dbReference>
<protein>
    <submittedName>
        <fullName evidence="4">TetR family transcriptional regulator</fullName>
    </submittedName>
</protein>
<dbReference type="RefSeq" id="WP_272140640.1">
    <property type="nucleotide sequence ID" value="NZ_JAQLOI010000003.1"/>
</dbReference>
<comment type="caution">
    <text evidence="4">The sequence shown here is derived from an EMBL/GenBank/DDBJ whole genome shotgun (WGS) entry which is preliminary data.</text>
</comment>
<reference evidence="4 5" key="1">
    <citation type="submission" date="2023-01" db="EMBL/GenBank/DDBJ databases">
        <title>Vibrio sp. KJ40-1 sp.nov, isolated from marine algae.</title>
        <authorList>
            <person name="Butt M."/>
            <person name="Kim J.M.J."/>
            <person name="Jeon C.O.C."/>
        </authorList>
    </citation>
    <scope>NUCLEOTIDE SEQUENCE [LARGE SCALE GENOMIC DNA]</scope>
    <source>
        <strain evidence="4 5">KJ40-1</strain>
    </source>
</reference>
<dbReference type="SUPFAM" id="SSF46689">
    <property type="entry name" value="Homeodomain-like"/>
    <property type="match status" value="1"/>
</dbReference>
<proteinExistence type="predicted"/>
<name>A0ABT4YXA5_9VIBR</name>
<dbReference type="Proteomes" id="UP001210678">
    <property type="component" value="Unassembled WGS sequence"/>
</dbReference>
<sequence>MAKATAEEAALTKQKIIDAAVSITLEQGFEEATLGNLAKYIGMSRSGITCHFRYKTDISEAIEPELSAILYASIDFSSCQSFEDSWMSATESNPKFRACIASMGPVIPSSVGFERLVKKIENGEHQQKRNTVYKCLGYSLVEIDRIWRA</sequence>
<keyword evidence="1 2" id="KW-0238">DNA-binding</keyword>
<evidence type="ECO:0000259" key="3">
    <source>
        <dbReference type="PROSITE" id="PS50977"/>
    </source>
</evidence>
<keyword evidence="5" id="KW-1185">Reference proteome</keyword>
<gene>
    <name evidence="4" type="ORF">PGX00_22110</name>
</gene>
<dbReference type="Gene3D" id="1.10.357.10">
    <property type="entry name" value="Tetracycline Repressor, domain 2"/>
    <property type="match status" value="1"/>
</dbReference>
<dbReference type="EMBL" id="JAQLOI010000003">
    <property type="protein sequence ID" value="MDB1126214.1"/>
    <property type="molecule type" value="Genomic_DNA"/>
</dbReference>
<feature type="DNA-binding region" description="H-T-H motif" evidence="2">
    <location>
        <begin position="33"/>
        <end position="52"/>
    </location>
</feature>